<dbReference type="EMBL" id="AGNL01003145">
    <property type="protein sequence ID" value="EJK75073.1"/>
    <property type="molecule type" value="Genomic_DNA"/>
</dbReference>
<dbReference type="Proteomes" id="UP000266841">
    <property type="component" value="Unassembled WGS sequence"/>
</dbReference>
<name>K0T8J0_THAOC</name>
<sequence>MAGMAFFQFTLNVDCTSIACPETIYISTWHTGSHCQVGKVAYFLCSAQKESKGSVGLNKNVAAYVFMSRGKVSKNLYDMITVMIYRIQKWE</sequence>
<protein>
    <submittedName>
        <fullName evidence="1">Uncharacterized protein</fullName>
    </submittedName>
</protein>
<dbReference type="AlphaFoldDB" id="K0T8J0"/>
<proteinExistence type="predicted"/>
<organism evidence="1 2">
    <name type="scientific">Thalassiosira oceanica</name>
    <name type="common">Marine diatom</name>
    <dbReference type="NCBI Taxonomy" id="159749"/>
    <lineage>
        <taxon>Eukaryota</taxon>
        <taxon>Sar</taxon>
        <taxon>Stramenopiles</taxon>
        <taxon>Ochrophyta</taxon>
        <taxon>Bacillariophyta</taxon>
        <taxon>Coscinodiscophyceae</taxon>
        <taxon>Thalassiosirophycidae</taxon>
        <taxon>Thalassiosirales</taxon>
        <taxon>Thalassiosiraceae</taxon>
        <taxon>Thalassiosira</taxon>
    </lineage>
</organism>
<reference evidence="1 2" key="1">
    <citation type="journal article" date="2012" name="Genome Biol.">
        <title>Genome and low-iron response of an oceanic diatom adapted to chronic iron limitation.</title>
        <authorList>
            <person name="Lommer M."/>
            <person name="Specht M."/>
            <person name="Roy A.S."/>
            <person name="Kraemer L."/>
            <person name="Andreson R."/>
            <person name="Gutowska M.A."/>
            <person name="Wolf J."/>
            <person name="Bergner S.V."/>
            <person name="Schilhabel M.B."/>
            <person name="Klostermeier U.C."/>
            <person name="Beiko R.G."/>
            <person name="Rosenstiel P."/>
            <person name="Hippler M."/>
            <person name="Laroche J."/>
        </authorList>
    </citation>
    <scope>NUCLEOTIDE SEQUENCE [LARGE SCALE GENOMIC DNA]</scope>
    <source>
        <strain evidence="1 2">CCMP1005</strain>
    </source>
</reference>
<accession>K0T8J0</accession>
<comment type="caution">
    <text evidence="1">The sequence shown here is derived from an EMBL/GenBank/DDBJ whole genome shotgun (WGS) entry which is preliminary data.</text>
</comment>
<evidence type="ECO:0000313" key="2">
    <source>
        <dbReference type="Proteomes" id="UP000266841"/>
    </source>
</evidence>
<evidence type="ECO:0000313" key="1">
    <source>
        <dbReference type="EMBL" id="EJK75073.1"/>
    </source>
</evidence>
<gene>
    <name evidence="1" type="ORF">THAOC_03218</name>
</gene>
<keyword evidence="2" id="KW-1185">Reference proteome</keyword>